<dbReference type="InterPro" id="IPR051068">
    <property type="entry name" value="MFS_Domain-Containing_Protein"/>
</dbReference>
<evidence type="ECO:0000256" key="5">
    <source>
        <dbReference type="SAM" id="MobiDB-lite"/>
    </source>
</evidence>
<evidence type="ECO:0000256" key="4">
    <source>
        <dbReference type="ARBA" id="ARBA00023136"/>
    </source>
</evidence>
<sequence>MSSAQTLSSVIDLVNYEPNPLNDKNAWWGQTSADAPPPLSTSSPPPEVVESPVDDPELKLPDLTSMMLVIGGNTLLQITFYIVVSSASAYAKHLGGTATFSGLIIGIPSSFAGLALIPMVKFDGGRYKLPINIGYVAMILGNILYGLAYRANFLYLILIGRIVSGFGFTALLYCKRYCADPRIVGVRRRTTLASWLVVGQGIGFSAGPFIGGLLFKIGFPNAIFNGYTSPGWLVAVAWVFFLAASILLFKDVRVPPKIDLPLTPLSHPSTVTGSPALLDASQSDEIHEEDNHPVSLRQWGVIITMMWYAMTCFFILGAWESNIPVFTAERFNYNPYNAGNFIALGGITTFPFLILNVFYSGRFQDRAILAFGSSLGTSGVIIMIAVLVTNRVTFGSFFVCWFLVALGFNLASTCTLSLLSKQLPPTWNGRLSLAIQYSNYAGRVSGAVWGGAGVNIGMVNYLGLQVGIVGVAGLMHLTLWRELKAKMG</sequence>
<feature type="region of interest" description="Disordered" evidence="5">
    <location>
        <begin position="25"/>
        <end position="54"/>
    </location>
</feature>
<comment type="caution">
    <text evidence="7">The sequence shown here is derived from an EMBL/GenBank/DDBJ whole genome shotgun (WGS) entry which is preliminary data.</text>
</comment>
<dbReference type="SUPFAM" id="SSF103473">
    <property type="entry name" value="MFS general substrate transporter"/>
    <property type="match status" value="1"/>
</dbReference>
<dbReference type="InterPro" id="IPR036259">
    <property type="entry name" value="MFS_trans_sf"/>
</dbReference>
<feature type="transmembrane region" description="Helical" evidence="6">
    <location>
        <begin position="462"/>
        <end position="480"/>
    </location>
</feature>
<comment type="subcellular location">
    <subcellularLocation>
        <location evidence="1">Membrane</location>
        <topology evidence="1">Multi-pass membrane protein</topology>
    </subcellularLocation>
</comment>
<gene>
    <name evidence="7" type="ORF">BDZ94DRAFT_1292098</name>
</gene>
<dbReference type="PANTHER" id="PTHR23510">
    <property type="entry name" value="INNER MEMBRANE TRANSPORT PROTEIN YAJR"/>
    <property type="match status" value="1"/>
</dbReference>
<evidence type="ECO:0000256" key="1">
    <source>
        <dbReference type="ARBA" id="ARBA00004141"/>
    </source>
</evidence>
<evidence type="ECO:0000313" key="7">
    <source>
        <dbReference type="EMBL" id="KAF9458235.1"/>
    </source>
</evidence>
<feature type="transmembrane region" description="Helical" evidence="6">
    <location>
        <begin position="153"/>
        <end position="174"/>
    </location>
</feature>
<keyword evidence="4 6" id="KW-0472">Membrane</keyword>
<keyword evidence="3 6" id="KW-1133">Transmembrane helix</keyword>
<feature type="transmembrane region" description="Helical" evidence="6">
    <location>
        <begin position="195"/>
        <end position="219"/>
    </location>
</feature>
<keyword evidence="8" id="KW-1185">Reference proteome</keyword>
<proteinExistence type="predicted"/>
<evidence type="ECO:0000256" key="2">
    <source>
        <dbReference type="ARBA" id="ARBA00022692"/>
    </source>
</evidence>
<keyword evidence="2 6" id="KW-0812">Transmembrane</keyword>
<dbReference type="InterPro" id="IPR011701">
    <property type="entry name" value="MFS"/>
</dbReference>
<feature type="transmembrane region" description="Helical" evidence="6">
    <location>
        <begin position="231"/>
        <end position="249"/>
    </location>
</feature>
<feature type="compositionally biased region" description="Pro residues" evidence="5">
    <location>
        <begin position="35"/>
        <end position="47"/>
    </location>
</feature>
<feature type="transmembrane region" description="Helical" evidence="6">
    <location>
        <begin position="368"/>
        <end position="388"/>
    </location>
</feature>
<organism evidence="7 8">
    <name type="scientific">Collybia nuda</name>
    <dbReference type="NCBI Taxonomy" id="64659"/>
    <lineage>
        <taxon>Eukaryota</taxon>
        <taxon>Fungi</taxon>
        <taxon>Dikarya</taxon>
        <taxon>Basidiomycota</taxon>
        <taxon>Agaricomycotina</taxon>
        <taxon>Agaricomycetes</taxon>
        <taxon>Agaricomycetidae</taxon>
        <taxon>Agaricales</taxon>
        <taxon>Tricholomatineae</taxon>
        <taxon>Clitocybaceae</taxon>
        <taxon>Collybia</taxon>
    </lineage>
</organism>
<accession>A0A9P5XWS4</accession>
<feature type="transmembrane region" description="Helical" evidence="6">
    <location>
        <begin position="97"/>
        <end position="117"/>
    </location>
</feature>
<name>A0A9P5XWS4_9AGAR</name>
<dbReference type="PANTHER" id="PTHR23510:SF64">
    <property type="entry name" value="INNER MEMBRANE TRANSPORT PROTEIN YAJR"/>
    <property type="match status" value="1"/>
</dbReference>
<dbReference type="OrthoDB" id="2015447at2759"/>
<evidence type="ECO:0000256" key="6">
    <source>
        <dbReference type="SAM" id="Phobius"/>
    </source>
</evidence>
<dbReference type="GO" id="GO:0016020">
    <property type="term" value="C:membrane"/>
    <property type="evidence" value="ECO:0007669"/>
    <property type="project" value="UniProtKB-SubCell"/>
</dbReference>
<dbReference type="Proteomes" id="UP000807353">
    <property type="component" value="Unassembled WGS sequence"/>
</dbReference>
<reference evidence="7" key="1">
    <citation type="submission" date="2020-11" db="EMBL/GenBank/DDBJ databases">
        <authorList>
            <consortium name="DOE Joint Genome Institute"/>
            <person name="Ahrendt S."/>
            <person name="Riley R."/>
            <person name="Andreopoulos W."/>
            <person name="Labutti K."/>
            <person name="Pangilinan J."/>
            <person name="Ruiz-Duenas F.J."/>
            <person name="Barrasa J.M."/>
            <person name="Sanchez-Garcia M."/>
            <person name="Camarero S."/>
            <person name="Miyauchi S."/>
            <person name="Serrano A."/>
            <person name="Linde D."/>
            <person name="Babiker R."/>
            <person name="Drula E."/>
            <person name="Ayuso-Fernandez I."/>
            <person name="Pacheco R."/>
            <person name="Padilla G."/>
            <person name="Ferreira P."/>
            <person name="Barriuso J."/>
            <person name="Kellner H."/>
            <person name="Castanera R."/>
            <person name="Alfaro M."/>
            <person name="Ramirez L."/>
            <person name="Pisabarro A.G."/>
            <person name="Kuo A."/>
            <person name="Tritt A."/>
            <person name="Lipzen A."/>
            <person name="He G."/>
            <person name="Yan M."/>
            <person name="Ng V."/>
            <person name="Cullen D."/>
            <person name="Martin F."/>
            <person name="Rosso M.-N."/>
            <person name="Henrissat B."/>
            <person name="Hibbett D."/>
            <person name="Martinez A.T."/>
            <person name="Grigoriev I.V."/>
        </authorList>
    </citation>
    <scope>NUCLEOTIDE SEQUENCE</scope>
    <source>
        <strain evidence="7">CBS 247.69</strain>
    </source>
</reference>
<feature type="transmembrane region" description="Helical" evidence="6">
    <location>
        <begin position="394"/>
        <end position="419"/>
    </location>
</feature>
<dbReference type="Gene3D" id="1.20.1250.20">
    <property type="entry name" value="MFS general substrate transporter like domains"/>
    <property type="match status" value="1"/>
</dbReference>
<feature type="transmembrane region" description="Helical" evidence="6">
    <location>
        <begin position="129"/>
        <end position="147"/>
    </location>
</feature>
<dbReference type="EMBL" id="MU150346">
    <property type="protein sequence ID" value="KAF9458235.1"/>
    <property type="molecule type" value="Genomic_DNA"/>
</dbReference>
<dbReference type="Pfam" id="PF07690">
    <property type="entry name" value="MFS_1"/>
    <property type="match status" value="1"/>
</dbReference>
<feature type="transmembrane region" description="Helical" evidence="6">
    <location>
        <begin position="68"/>
        <end position="91"/>
    </location>
</feature>
<dbReference type="GO" id="GO:0022857">
    <property type="term" value="F:transmembrane transporter activity"/>
    <property type="evidence" value="ECO:0007669"/>
    <property type="project" value="InterPro"/>
</dbReference>
<protein>
    <submittedName>
        <fullName evidence="7">MFS general substrate transporter</fullName>
    </submittedName>
</protein>
<evidence type="ECO:0000313" key="8">
    <source>
        <dbReference type="Proteomes" id="UP000807353"/>
    </source>
</evidence>
<dbReference type="AlphaFoldDB" id="A0A9P5XWS4"/>
<feature type="transmembrane region" description="Helical" evidence="6">
    <location>
        <begin position="339"/>
        <end position="359"/>
    </location>
</feature>
<evidence type="ECO:0000256" key="3">
    <source>
        <dbReference type="ARBA" id="ARBA00022989"/>
    </source>
</evidence>
<feature type="transmembrane region" description="Helical" evidence="6">
    <location>
        <begin position="299"/>
        <end position="319"/>
    </location>
</feature>